<reference evidence="1" key="1">
    <citation type="submission" date="2018-01" db="EMBL/GenBank/DDBJ databases">
        <title>An insight into the sialome of Amazonian anophelines.</title>
        <authorList>
            <person name="Ribeiro J.M."/>
            <person name="Scarpassa V."/>
            <person name="Calvo E."/>
        </authorList>
    </citation>
    <scope>NUCLEOTIDE SEQUENCE</scope>
</reference>
<dbReference type="EMBL" id="GGFL01010898">
    <property type="protein sequence ID" value="MBW75076.1"/>
    <property type="molecule type" value="Transcribed_RNA"/>
</dbReference>
<proteinExistence type="predicted"/>
<evidence type="ECO:0000313" key="1">
    <source>
        <dbReference type="EMBL" id="MBW75076.1"/>
    </source>
</evidence>
<dbReference type="AlphaFoldDB" id="A0A2M4DC14"/>
<name>A0A2M4DC14_ANODA</name>
<sequence length="74" mass="8452">MLFESCLQRFWGGFLLVSYSTGKQLFSEHTEPIIDSRENNCAAAGGKIAQHQIPRTILTFSRDNRKSFFVILVE</sequence>
<organism evidence="1">
    <name type="scientific">Anopheles darlingi</name>
    <name type="common">Mosquito</name>
    <dbReference type="NCBI Taxonomy" id="43151"/>
    <lineage>
        <taxon>Eukaryota</taxon>
        <taxon>Metazoa</taxon>
        <taxon>Ecdysozoa</taxon>
        <taxon>Arthropoda</taxon>
        <taxon>Hexapoda</taxon>
        <taxon>Insecta</taxon>
        <taxon>Pterygota</taxon>
        <taxon>Neoptera</taxon>
        <taxon>Endopterygota</taxon>
        <taxon>Diptera</taxon>
        <taxon>Nematocera</taxon>
        <taxon>Culicoidea</taxon>
        <taxon>Culicidae</taxon>
        <taxon>Anophelinae</taxon>
        <taxon>Anopheles</taxon>
    </lineage>
</organism>
<protein>
    <submittedName>
        <fullName evidence="1">Putative secreted protein</fullName>
    </submittedName>
</protein>
<accession>A0A2M4DC14</accession>